<proteinExistence type="predicted"/>
<evidence type="ECO:0000313" key="2">
    <source>
        <dbReference type="Proteomes" id="UP001057134"/>
    </source>
</evidence>
<dbReference type="PROSITE" id="PS51257">
    <property type="entry name" value="PROKAR_LIPOPROTEIN"/>
    <property type="match status" value="1"/>
</dbReference>
<sequence>MLSFYRKFSIYIALVAMTGIALFLTGCTDNKQLKQDLLQAAAKQQEIVNYRFQGSVELKADAALFGQTSPMTATLFALLKDSQIDYKGVAALEPPRMEADLSVTPAGGTAIDIPVLIKDSKLYFHMPPLNKQDEYMTLPIAPPKDQASGSDASGALKNTGRLTAEITKQLLSGADPDWLQTTKEAVTLQDGSPGKQIALSVTPKNEQAVADYLNQSVLPSLSAQLKTNGLASDAWSSALGAIRLRAPSSIEMRIDSDGFIREQKWDLVFTSGGSANEHHLIWTHDLSDINRNPAFAREVPAKQKSLEELLRFLKPAGAAQK</sequence>
<reference evidence="1" key="2">
    <citation type="journal article" date="2021" name="J Anim Sci Technol">
        <title>Complete genome sequence of Paenibacillus konkukensis sp. nov. SK3146 as a potential probiotic strain.</title>
        <authorList>
            <person name="Jung H.I."/>
            <person name="Park S."/>
            <person name="Niu K.M."/>
            <person name="Lee S.W."/>
            <person name="Kothari D."/>
            <person name="Yi K.J."/>
            <person name="Kim S.K."/>
        </authorList>
    </citation>
    <scope>NUCLEOTIDE SEQUENCE</scope>
    <source>
        <strain evidence="1">SK3146</strain>
    </source>
</reference>
<dbReference type="RefSeq" id="WP_249862526.1">
    <property type="nucleotide sequence ID" value="NZ_CP027059.1"/>
</dbReference>
<dbReference type="Proteomes" id="UP001057134">
    <property type="component" value="Chromosome"/>
</dbReference>
<name>A0ABY4RXZ9_9BACL</name>
<evidence type="ECO:0000313" key="1">
    <source>
        <dbReference type="EMBL" id="UQZ87032.1"/>
    </source>
</evidence>
<organism evidence="1 2">
    <name type="scientific">Paenibacillus konkukensis</name>
    <dbReference type="NCBI Taxonomy" id="2020716"/>
    <lineage>
        <taxon>Bacteria</taxon>
        <taxon>Bacillati</taxon>
        <taxon>Bacillota</taxon>
        <taxon>Bacilli</taxon>
        <taxon>Bacillales</taxon>
        <taxon>Paenibacillaceae</taxon>
        <taxon>Paenibacillus</taxon>
    </lineage>
</organism>
<gene>
    <name evidence="1" type="ORF">SK3146_06325</name>
</gene>
<dbReference type="EMBL" id="CP027059">
    <property type="protein sequence ID" value="UQZ87032.1"/>
    <property type="molecule type" value="Genomic_DNA"/>
</dbReference>
<accession>A0ABY4RXZ9</accession>
<reference evidence="1" key="1">
    <citation type="submission" date="2018-02" db="EMBL/GenBank/DDBJ databases">
        <authorList>
            <person name="Kim S.-K."/>
            <person name="Jung H.-I."/>
            <person name="Lee S.-W."/>
        </authorList>
    </citation>
    <scope>NUCLEOTIDE SEQUENCE</scope>
    <source>
        <strain evidence="1">SK3146</strain>
    </source>
</reference>
<protein>
    <submittedName>
        <fullName evidence="1">Uncharacterized protein</fullName>
    </submittedName>
</protein>
<keyword evidence="2" id="KW-1185">Reference proteome</keyword>